<dbReference type="Pfam" id="PF13302">
    <property type="entry name" value="Acetyltransf_3"/>
    <property type="match status" value="2"/>
</dbReference>
<dbReference type="InterPro" id="IPR016181">
    <property type="entry name" value="Acyl_CoA_acyltransferase"/>
</dbReference>
<protein>
    <recommendedName>
        <fullName evidence="1">N-acetyltransferase domain-containing protein</fullName>
    </recommendedName>
</protein>
<organism evidence="2 3">
    <name type="scientific">Actinocatenispora thailandica</name>
    <dbReference type="NCBI Taxonomy" id="227318"/>
    <lineage>
        <taxon>Bacteria</taxon>
        <taxon>Bacillati</taxon>
        <taxon>Actinomycetota</taxon>
        <taxon>Actinomycetes</taxon>
        <taxon>Micromonosporales</taxon>
        <taxon>Micromonosporaceae</taxon>
        <taxon>Actinocatenispora</taxon>
    </lineage>
</organism>
<dbReference type="Gene3D" id="3.40.630.30">
    <property type="match status" value="2"/>
</dbReference>
<dbReference type="PANTHER" id="PTHR43441">
    <property type="entry name" value="RIBOSOMAL-PROTEIN-SERINE ACETYLTRANSFERASE"/>
    <property type="match status" value="1"/>
</dbReference>
<dbReference type="SUPFAM" id="SSF55729">
    <property type="entry name" value="Acyl-CoA N-acyltransferases (Nat)"/>
    <property type="match status" value="2"/>
</dbReference>
<dbReference type="AlphaFoldDB" id="A0A7R7DKL5"/>
<sequence length="384" mass="40374">MGGLPREELDTVRLRLRAPARADVDDLVAAGRAVAAGDGKAAGGGTGGTGGVVGGCAGFADPARARTFVDVEAPARWAAGGAVFVVADRDTDRLLGCVELDRYLEPLAQAEAGYWLAPWALGKGFGGEAVAALTDWALQHGLARLELRAAPADAQRQRVALAAGYRREGVLRGAGTGPGGTRRDLVLWARLTGDPAGPTPRLLPDLPGGELSDGVVALHPLDRTDADDAYQVLRLPEVYESSVPPVAPTRAQVRDSCETAQSQWLAGAAARLTVRDAPSDRYAGEIVLHYTEPVTANAMVGYHLAPAWRGRGFATRAVRLLAGWAFDHVRLARLYAGADVRNTASQAVLERAGFRRVGRELSRRPGADGGRVDDVLYELVAGSA</sequence>
<dbReference type="InterPro" id="IPR051908">
    <property type="entry name" value="Ribosomal_N-acetyltransferase"/>
</dbReference>
<dbReference type="PANTHER" id="PTHR43441:SF10">
    <property type="entry name" value="ACETYLTRANSFERASE"/>
    <property type="match status" value="1"/>
</dbReference>
<accession>A0A7R7DKL5</accession>
<dbReference type="EMBL" id="AP023355">
    <property type="protein sequence ID" value="BCJ33328.1"/>
    <property type="molecule type" value="Genomic_DNA"/>
</dbReference>
<feature type="domain" description="N-acetyltransferase" evidence="1">
    <location>
        <begin position="233"/>
        <end position="382"/>
    </location>
</feature>
<feature type="domain" description="N-acetyltransferase" evidence="1">
    <location>
        <begin position="14"/>
        <end position="192"/>
    </location>
</feature>
<dbReference type="Proteomes" id="UP000611640">
    <property type="component" value="Chromosome"/>
</dbReference>
<dbReference type="InterPro" id="IPR000182">
    <property type="entry name" value="GNAT_dom"/>
</dbReference>
<name>A0A7R7DKL5_9ACTN</name>
<dbReference type="GO" id="GO:0008999">
    <property type="term" value="F:protein-N-terminal-alanine acetyltransferase activity"/>
    <property type="evidence" value="ECO:0007669"/>
    <property type="project" value="TreeGrafter"/>
</dbReference>
<dbReference type="PROSITE" id="PS51186">
    <property type="entry name" value="GNAT"/>
    <property type="match status" value="2"/>
</dbReference>
<dbReference type="GO" id="GO:0005737">
    <property type="term" value="C:cytoplasm"/>
    <property type="evidence" value="ECO:0007669"/>
    <property type="project" value="TreeGrafter"/>
</dbReference>
<evidence type="ECO:0000313" key="2">
    <source>
        <dbReference type="EMBL" id="BCJ33328.1"/>
    </source>
</evidence>
<keyword evidence="3" id="KW-1185">Reference proteome</keyword>
<proteinExistence type="predicted"/>
<reference evidence="2 3" key="1">
    <citation type="submission" date="2020-08" db="EMBL/GenBank/DDBJ databases">
        <title>Whole genome shotgun sequence of Actinocatenispora thailandica NBRC 105041.</title>
        <authorList>
            <person name="Komaki H."/>
            <person name="Tamura T."/>
        </authorList>
    </citation>
    <scope>NUCLEOTIDE SEQUENCE [LARGE SCALE GENOMIC DNA]</scope>
    <source>
        <strain evidence="2 3">NBRC 105041</strain>
    </source>
</reference>
<evidence type="ECO:0000259" key="1">
    <source>
        <dbReference type="PROSITE" id="PS51186"/>
    </source>
</evidence>
<gene>
    <name evidence="2" type="ORF">Athai_08310</name>
</gene>
<dbReference type="KEGG" id="atl:Athai_08310"/>
<dbReference type="RefSeq" id="WP_203960240.1">
    <property type="nucleotide sequence ID" value="NZ_AP023355.1"/>
</dbReference>
<dbReference type="GO" id="GO:1990189">
    <property type="term" value="F:protein N-terminal-serine acetyltransferase activity"/>
    <property type="evidence" value="ECO:0007669"/>
    <property type="project" value="TreeGrafter"/>
</dbReference>
<evidence type="ECO:0000313" key="3">
    <source>
        <dbReference type="Proteomes" id="UP000611640"/>
    </source>
</evidence>